<feature type="transmembrane region" description="Helical" evidence="1">
    <location>
        <begin position="38"/>
        <end position="59"/>
    </location>
</feature>
<keyword evidence="1" id="KW-1133">Transmembrane helix</keyword>
<sequence length="155" mass="16631">MLSYRERLSPSPWIALHCLLLCAACTLVFAPINFTVGIVIGIVCVLVLVTTVWFTGPIIEVHNGVLRAGRGTIALSEIGPAEPLTGQQAQRALRTELDVRAFLVIRGWVTSLVKVPITDARDTTPYWLVSTRHPVKLADAINQAASSSAAGGTET</sequence>
<feature type="transmembrane region" description="Helical" evidence="1">
    <location>
        <begin position="12"/>
        <end position="32"/>
    </location>
</feature>
<name>A0A2A6FRA5_9MICO</name>
<evidence type="ECO:0000256" key="1">
    <source>
        <dbReference type="SAM" id="Phobius"/>
    </source>
</evidence>
<dbReference type="AlphaFoldDB" id="A0A2A6FRA5"/>
<reference evidence="3" key="1">
    <citation type="submission" date="2017-03" db="EMBL/GenBank/DDBJ databases">
        <authorList>
            <person name="Lund M.B."/>
        </authorList>
    </citation>
    <scope>NUCLEOTIDE SEQUENCE [LARGE SCALE GENOMIC DNA]</scope>
</reference>
<evidence type="ECO:0000313" key="3">
    <source>
        <dbReference type="Proteomes" id="UP000219994"/>
    </source>
</evidence>
<dbReference type="Pfam" id="PF11292">
    <property type="entry name" value="DUF3093"/>
    <property type="match status" value="1"/>
</dbReference>
<organism evidence="2 3">
    <name type="scientific">Candidatus Lumbricidiphila eiseniae</name>
    <dbReference type="NCBI Taxonomy" id="1969409"/>
    <lineage>
        <taxon>Bacteria</taxon>
        <taxon>Bacillati</taxon>
        <taxon>Actinomycetota</taxon>
        <taxon>Actinomycetes</taxon>
        <taxon>Micrococcales</taxon>
        <taxon>Microbacteriaceae</taxon>
        <taxon>Candidatus Lumbricidiphila</taxon>
    </lineage>
</organism>
<evidence type="ECO:0000313" key="2">
    <source>
        <dbReference type="EMBL" id="PDQ35141.1"/>
    </source>
</evidence>
<proteinExistence type="predicted"/>
<keyword evidence="1" id="KW-0472">Membrane</keyword>
<protein>
    <recommendedName>
        <fullName evidence="4">DUF3093 domain-containing protein</fullName>
    </recommendedName>
</protein>
<dbReference type="InterPro" id="IPR021443">
    <property type="entry name" value="DUF3093"/>
</dbReference>
<gene>
    <name evidence="2" type="ORF">B5766_07425</name>
</gene>
<accession>A0A2A6FRA5</accession>
<evidence type="ECO:0008006" key="4">
    <source>
        <dbReference type="Google" id="ProtNLM"/>
    </source>
</evidence>
<dbReference type="EMBL" id="NAEP01000039">
    <property type="protein sequence ID" value="PDQ35141.1"/>
    <property type="molecule type" value="Genomic_DNA"/>
</dbReference>
<dbReference type="Proteomes" id="UP000219994">
    <property type="component" value="Unassembled WGS sequence"/>
</dbReference>
<keyword evidence="1" id="KW-0812">Transmembrane</keyword>
<comment type="caution">
    <text evidence="2">The sequence shown here is derived from an EMBL/GenBank/DDBJ whole genome shotgun (WGS) entry which is preliminary data.</text>
</comment>